<keyword evidence="1" id="KW-0802">TPR repeat</keyword>
<organism evidence="3 4">
    <name type="scientific">Ideonella lacteola</name>
    <dbReference type="NCBI Taxonomy" id="2984193"/>
    <lineage>
        <taxon>Bacteria</taxon>
        <taxon>Pseudomonadati</taxon>
        <taxon>Pseudomonadota</taxon>
        <taxon>Betaproteobacteria</taxon>
        <taxon>Burkholderiales</taxon>
        <taxon>Sphaerotilaceae</taxon>
        <taxon>Ideonella</taxon>
    </lineage>
</organism>
<keyword evidence="4" id="KW-1185">Reference proteome</keyword>
<dbReference type="Proteomes" id="UP001371218">
    <property type="component" value="Unassembled WGS sequence"/>
</dbReference>
<feature type="compositionally biased region" description="Low complexity" evidence="2">
    <location>
        <begin position="148"/>
        <end position="165"/>
    </location>
</feature>
<protein>
    <submittedName>
        <fullName evidence="3">Tetratricopeptide repeat protein</fullName>
    </submittedName>
</protein>
<sequence length="219" mass="22261">MTSLEEWLSRGDTARKDGLTEAARSAYRDGAKAYPTDKQPWLRLADSYFQAGDYGNAVLAAQEAAQRDPKDSTAHSLLAVSGLRITAGSLNALREQSGYPVGSREEALDVTRRLREALGDPTLLTPVMQEPAPSSQSARKRPAPKPTTPAAGNSTAATAPAAAPAAPAPATPTAAKPAAPTPAAASPKPAAAAPASAANPAPASTPAAKPAGNPLDKLK</sequence>
<gene>
    <name evidence="3" type="ORF">AACH06_17060</name>
</gene>
<accession>A0ABU9BTS8</accession>
<feature type="region of interest" description="Disordered" evidence="2">
    <location>
        <begin position="119"/>
        <end position="219"/>
    </location>
</feature>
<dbReference type="InterPro" id="IPR011990">
    <property type="entry name" value="TPR-like_helical_dom_sf"/>
</dbReference>
<dbReference type="PROSITE" id="PS50005">
    <property type="entry name" value="TPR"/>
    <property type="match status" value="1"/>
</dbReference>
<dbReference type="EMBL" id="JBBUTG010000011">
    <property type="protein sequence ID" value="MEK8032534.1"/>
    <property type="molecule type" value="Genomic_DNA"/>
</dbReference>
<name>A0ABU9BTS8_9BURK</name>
<dbReference type="RefSeq" id="WP_341426956.1">
    <property type="nucleotide sequence ID" value="NZ_JBBUTG010000011.1"/>
</dbReference>
<evidence type="ECO:0000313" key="3">
    <source>
        <dbReference type="EMBL" id="MEK8032534.1"/>
    </source>
</evidence>
<dbReference type="SUPFAM" id="SSF48452">
    <property type="entry name" value="TPR-like"/>
    <property type="match status" value="1"/>
</dbReference>
<dbReference type="Gene3D" id="1.25.40.10">
    <property type="entry name" value="Tetratricopeptide repeat domain"/>
    <property type="match status" value="1"/>
</dbReference>
<dbReference type="Pfam" id="PF13428">
    <property type="entry name" value="TPR_14"/>
    <property type="match status" value="1"/>
</dbReference>
<feature type="repeat" description="TPR" evidence="1">
    <location>
        <begin position="38"/>
        <end position="71"/>
    </location>
</feature>
<proteinExistence type="predicted"/>
<evidence type="ECO:0000313" key="4">
    <source>
        <dbReference type="Proteomes" id="UP001371218"/>
    </source>
</evidence>
<feature type="compositionally biased region" description="Low complexity" evidence="2">
    <location>
        <begin position="171"/>
        <end position="212"/>
    </location>
</feature>
<evidence type="ECO:0000256" key="2">
    <source>
        <dbReference type="SAM" id="MobiDB-lite"/>
    </source>
</evidence>
<reference evidence="3 4" key="1">
    <citation type="submission" date="2024-04" db="EMBL/GenBank/DDBJ databases">
        <title>Novel species of the genus Ideonella isolated from streams.</title>
        <authorList>
            <person name="Lu H."/>
        </authorList>
    </citation>
    <scope>NUCLEOTIDE SEQUENCE [LARGE SCALE GENOMIC DNA]</scope>
    <source>
        <strain evidence="3 4">DXS29W</strain>
    </source>
</reference>
<dbReference type="InterPro" id="IPR019734">
    <property type="entry name" value="TPR_rpt"/>
</dbReference>
<comment type="caution">
    <text evidence="3">The sequence shown here is derived from an EMBL/GenBank/DDBJ whole genome shotgun (WGS) entry which is preliminary data.</text>
</comment>
<evidence type="ECO:0000256" key="1">
    <source>
        <dbReference type="PROSITE-ProRule" id="PRU00339"/>
    </source>
</evidence>